<dbReference type="PANTHER" id="PTHR30482">
    <property type="entry name" value="HIGH-AFFINITY BRANCHED-CHAIN AMINO ACID TRANSPORT SYSTEM PERMEASE"/>
    <property type="match status" value="1"/>
</dbReference>
<feature type="transmembrane region" description="Helical" evidence="6">
    <location>
        <begin position="292"/>
        <end position="313"/>
    </location>
</feature>
<sequence length="332" mass="35087">MQTTSALPRLPGATGRIPWHVYLIGLGLILALYWLFPGNMLIMTRIAIMAILVMSLDLVTGYGGLPTLGHAAMYGVGAYGAGLCAKFLTGDPLAGLAVAAAAGALLALVSGAFLVRYQGLAFLMLTIAVVEIMHNLASKMQHITGGDDGLSGFTIDPLLGRFEFDIFGVTGYWYSAIALFLCYLVLRQIMNSPFGLCCEGIRENRDRMSANGTRIYPQLLKLYVLSGAFAGIAGGLSAQITQVVGLDSLGFTLSAEALVMLVLGGTGNLVGAILGTALFTGIHHFAATANPFHWLFVIGGLLMLVVFLPRGFVQAALRQLARRAASAMGRRA</sequence>
<reference evidence="7 8" key="1">
    <citation type="submission" date="2018-04" db="EMBL/GenBank/DDBJ databases">
        <title>Genomic Encyclopedia of Type Strains, Phase IV (KMG-IV): sequencing the most valuable type-strain genomes for metagenomic binning, comparative biology and taxonomic classification.</title>
        <authorList>
            <person name="Goeker M."/>
        </authorList>
    </citation>
    <scope>NUCLEOTIDE SEQUENCE [LARGE SCALE GENOMIC DNA]</scope>
    <source>
        <strain evidence="7 8">DSM 10065</strain>
    </source>
</reference>
<protein>
    <submittedName>
        <fullName evidence="7">Amino acid/amide ABC transporter membrane protein 2 (HAAT family)</fullName>
    </submittedName>
</protein>
<dbReference type="Pfam" id="PF02653">
    <property type="entry name" value="BPD_transp_2"/>
    <property type="match status" value="1"/>
</dbReference>
<keyword evidence="2" id="KW-1003">Cell membrane</keyword>
<feature type="transmembrane region" description="Helical" evidence="6">
    <location>
        <begin position="17"/>
        <end position="36"/>
    </location>
</feature>
<evidence type="ECO:0000256" key="2">
    <source>
        <dbReference type="ARBA" id="ARBA00022475"/>
    </source>
</evidence>
<feature type="transmembrane region" description="Helical" evidence="6">
    <location>
        <begin position="166"/>
        <end position="186"/>
    </location>
</feature>
<name>A0A2U1CIT4_9BURK</name>
<dbReference type="InterPro" id="IPR043428">
    <property type="entry name" value="LivM-like"/>
</dbReference>
<dbReference type="STRING" id="1231391.GCA_000308195_02247"/>
<proteinExistence type="predicted"/>
<gene>
    <name evidence="7" type="ORF">C7440_3402</name>
</gene>
<dbReference type="RefSeq" id="WP_243410960.1">
    <property type="nucleotide sequence ID" value="NZ_JACCEX010000010.1"/>
</dbReference>
<feature type="transmembrane region" description="Helical" evidence="6">
    <location>
        <begin position="258"/>
        <end position="286"/>
    </location>
</feature>
<feature type="transmembrane region" description="Helical" evidence="6">
    <location>
        <begin position="96"/>
        <end position="114"/>
    </location>
</feature>
<evidence type="ECO:0000313" key="7">
    <source>
        <dbReference type="EMBL" id="PVY60898.1"/>
    </source>
</evidence>
<feature type="transmembrane region" description="Helical" evidence="6">
    <location>
        <begin position="48"/>
        <end position="65"/>
    </location>
</feature>
<evidence type="ECO:0000256" key="1">
    <source>
        <dbReference type="ARBA" id="ARBA00004651"/>
    </source>
</evidence>
<accession>A0A2U1CIT4</accession>
<comment type="subcellular location">
    <subcellularLocation>
        <location evidence="1">Cell membrane</location>
        <topology evidence="1">Multi-pass membrane protein</topology>
    </subcellularLocation>
</comment>
<dbReference type="Proteomes" id="UP000246145">
    <property type="component" value="Unassembled WGS sequence"/>
</dbReference>
<dbReference type="GO" id="GO:0005886">
    <property type="term" value="C:plasma membrane"/>
    <property type="evidence" value="ECO:0007669"/>
    <property type="project" value="UniProtKB-SubCell"/>
</dbReference>
<dbReference type="InterPro" id="IPR001851">
    <property type="entry name" value="ABC_transp_permease"/>
</dbReference>
<evidence type="ECO:0000256" key="6">
    <source>
        <dbReference type="SAM" id="Phobius"/>
    </source>
</evidence>
<comment type="caution">
    <text evidence="7">The sequence shown here is derived from an EMBL/GenBank/DDBJ whole genome shotgun (WGS) entry which is preliminary data.</text>
</comment>
<evidence type="ECO:0000256" key="5">
    <source>
        <dbReference type="ARBA" id="ARBA00023136"/>
    </source>
</evidence>
<organism evidence="7 8">
    <name type="scientific">Pusillimonas noertemannii</name>
    <dbReference type="NCBI Taxonomy" id="305977"/>
    <lineage>
        <taxon>Bacteria</taxon>
        <taxon>Pseudomonadati</taxon>
        <taxon>Pseudomonadota</taxon>
        <taxon>Betaproteobacteria</taxon>
        <taxon>Burkholderiales</taxon>
        <taxon>Alcaligenaceae</taxon>
        <taxon>Pusillimonas</taxon>
    </lineage>
</organism>
<keyword evidence="5 6" id="KW-0472">Membrane</keyword>
<dbReference type="GO" id="GO:0015658">
    <property type="term" value="F:branched-chain amino acid transmembrane transporter activity"/>
    <property type="evidence" value="ECO:0007669"/>
    <property type="project" value="InterPro"/>
</dbReference>
<evidence type="ECO:0000256" key="4">
    <source>
        <dbReference type="ARBA" id="ARBA00022989"/>
    </source>
</evidence>
<dbReference type="CDD" id="cd06581">
    <property type="entry name" value="TM_PBP1_LivM_like"/>
    <property type="match status" value="1"/>
</dbReference>
<dbReference type="PANTHER" id="PTHR30482:SF17">
    <property type="entry name" value="ABC TRANSPORTER ATP-BINDING PROTEIN"/>
    <property type="match status" value="1"/>
</dbReference>
<dbReference type="EMBL" id="QEKO01000006">
    <property type="protein sequence ID" value="PVY60898.1"/>
    <property type="molecule type" value="Genomic_DNA"/>
</dbReference>
<evidence type="ECO:0000313" key="8">
    <source>
        <dbReference type="Proteomes" id="UP000246145"/>
    </source>
</evidence>
<dbReference type="AlphaFoldDB" id="A0A2U1CIT4"/>
<keyword evidence="4 6" id="KW-1133">Transmembrane helix</keyword>
<feature type="transmembrane region" description="Helical" evidence="6">
    <location>
        <begin position="120"/>
        <end position="137"/>
    </location>
</feature>
<keyword evidence="8" id="KW-1185">Reference proteome</keyword>
<feature type="transmembrane region" description="Helical" evidence="6">
    <location>
        <begin position="222"/>
        <end position="246"/>
    </location>
</feature>
<evidence type="ECO:0000256" key="3">
    <source>
        <dbReference type="ARBA" id="ARBA00022692"/>
    </source>
</evidence>
<keyword evidence="3 6" id="KW-0812">Transmembrane</keyword>